<dbReference type="PANTHER" id="PTHR13070">
    <property type="entry name" value="TRNA-SPLICING ENDONUCLEASE SUBUNIT SEN34-RELATED"/>
    <property type="match status" value="1"/>
</dbReference>
<gene>
    <name evidence="4" type="ORF">PPACK8108_LOCUS11515</name>
</gene>
<dbReference type="EMBL" id="CALTRL010002660">
    <property type="protein sequence ID" value="CAH7676393.1"/>
    <property type="molecule type" value="Genomic_DNA"/>
</dbReference>
<feature type="region of interest" description="Disordered" evidence="2">
    <location>
        <begin position="255"/>
        <end position="281"/>
    </location>
</feature>
<dbReference type="Pfam" id="PF02383">
    <property type="entry name" value="Syja_N"/>
    <property type="match status" value="1"/>
</dbReference>
<evidence type="ECO:0000259" key="3">
    <source>
        <dbReference type="PROSITE" id="PS50275"/>
    </source>
</evidence>
<dbReference type="GO" id="GO:0000213">
    <property type="term" value="F:tRNA-intron lyase activity"/>
    <property type="evidence" value="ECO:0007669"/>
    <property type="project" value="TreeGrafter"/>
</dbReference>
<organism evidence="4 5">
    <name type="scientific">Phakopsora pachyrhizi</name>
    <name type="common">Asian soybean rust disease fungus</name>
    <dbReference type="NCBI Taxonomy" id="170000"/>
    <lineage>
        <taxon>Eukaryota</taxon>
        <taxon>Fungi</taxon>
        <taxon>Dikarya</taxon>
        <taxon>Basidiomycota</taxon>
        <taxon>Pucciniomycotina</taxon>
        <taxon>Pucciniomycetes</taxon>
        <taxon>Pucciniales</taxon>
        <taxon>Phakopsoraceae</taxon>
        <taxon>Phakopsora</taxon>
    </lineage>
</organism>
<dbReference type="Pfam" id="PF26577">
    <property type="entry name" value="TSEN34_N"/>
    <property type="match status" value="1"/>
</dbReference>
<dbReference type="GO" id="GO:0000379">
    <property type="term" value="P:tRNA-type intron splice site recognition and cleavage"/>
    <property type="evidence" value="ECO:0007669"/>
    <property type="project" value="TreeGrafter"/>
</dbReference>
<dbReference type="InterPro" id="IPR059049">
    <property type="entry name" value="TSEN34_N"/>
</dbReference>
<sequence>MQKTMSTVEMNKMNNSFSISSSRLPKKYTEDKFPICISNRKAYVWDIDHVLDLKMQTSTIFKLAQQNVFLGLPLELMPEEVFSPAKSGIAIFIDEKQAHCAPTLEEASLFKAKEDTRIANDIRILTLREAERQVAMKDQYCSEIELTDMNQESQKSYISAVKCLTRKPSLYQDVPQQSYLSSSQPQLYVASQGPHIQLSSSSSSSVLPETTRDGGTDDNCIDHQQLHCDPIDPEYILGSPTLEMVRYSHPQFINTDEQRDQPGCNNNSLNHNQHQQHLPTSSTMAKKLIMASFVQTRGIVPIFWTEIYNLRYKPDLKIMDVPQTFSTWKLNENNTTSRIYEGSFQSTGQDLWRPVLGQSERNFDKTNSLPTEALTLQTGNGELRALYTYFLIESNQLKQARDFAVETLKDHDKQYIYALCASAHGLAIALEEHALGPGGPAAYNANPISSASESSVLRVKNLCDSIAILNKVREALNDGRVYVNLGHCHYLRDKFERSIENVSA</sequence>
<proteinExistence type="predicted"/>
<evidence type="ECO:0000313" key="5">
    <source>
        <dbReference type="Proteomes" id="UP001153365"/>
    </source>
</evidence>
<keyword evidence="1" id="KW-0456">Lyase</keyword>
<dbReference type="PANTHER" id="PTHR13070:SF0">
    <property type="entry name" value="TRNA-SPLICING ENDONUCLEASE SUBUNIT SEN34"/>
    <property type="match status" value="1"/>
</dbReference>
<feature type="region of interest" description="Disordered" evidence="2">
    <location>
        <begin position="191"/>
        <end position="221"/>
    </location>
</feature>
<protein>
    <recommendedName>
        <fullName evidence="3">SAC domain-containing protein</fullName>
    </recommendedName>
</protein>
<dbReference type="Proteomes" id="UP001153365">
    <property type="component" value="Unassembled WGS sequence"/>
</dbReference>
<dbReference type="AlphaFoldDB" id="A0AAV0B089"/>
<evidence type="ECO:0000256" key="2">
    <source>
        <dbReference type="SAM" id="MobiDB-lite"/>
    </source>
</evidence>
<accession>A0AAV0B089</accession>
<keyword evidence="5" id="KW-1185">Reference proteome</keyword>
<dbReference type="InterPro" id="IPR002013">
    <property type="entry name" value="SAC_dom"/>
</dbReference>
<dbReference type="PROSITE" id="PS50275">
    <property type="entry name" value="SAC"/>
    <property type="match status" value="1"/>
</dbReference>
<evidence type="ECO:0000313" key="4">
    <source>
        <dbReference type="EMBL" id="CAH7676393.1"/>
    </source>
</evidence>
<feature type="domain" description="SAC" evidence="3">
    <location>
        <begin position="265"/>
        <end position="351"/>
    </location>
</feature>
<evidence type="ECO:0000256" key="1">
    <source>
        <dbReference type="ARBA" id="ARBA00023239"/>
    </source>
</evidence>
<name>A0AAV0B089_PHAPC</name>
<feature type="compositionally biased region" description="Low complexity" evidence="2">
    <location>
        <begin position="265"/>
        <end position="278"/>
    </location>
</feature>
<reference evidence="4" key="1">
    <citation type="submission" date="2022-06" db="EMBL/GenBank/DDBJ databases">
        <authorList>
            <consortium name="SYNGENTA / RWTH Aachen University"/>
        </authorList>
    </citation>
    <scope>NUCLEOTIDE SEQUENCE</scope>
</reference>
<feature type="compositionally biased region" description="Basic and acidic residues" evidence="2">
    <location>
        <begin position="210"/>
        <end position="221"/>
    </location>
</feature>
<dbReference type="GO" id="GO:0016791">
    <property type="term" value="F:phosphatase activity"/>
    <property type="evidence" value="ECO:0007669"/>
    <property type="project" value="InterPro"/>
</dbReference>
<comment type="caution">
    <text evidence="4">The sequence shown here is derived from an EMBL/GenBank/DDBJ whole genome shotgun (WGS) entry which is preliminary data.</text>
</comment>